<dbReference type="PROSITE" id="PS51882">
    <property type="entry name" value="G_ALPHA"/>
    <property type="match status" value="1"/>
</dbReference>
<evidence type="ECO:0000256" key="2">
    <source>
        <dbReference type="ARBA" id="ARBA00022741"/>
    </source>
</evidence>
<keyword evidence="2 5" id="KW-0547">Nucleotide-binding</keyword>
<feature type="compositionally biased region" description="Polar residues" evidence="7">
    <location>
        <begin position="180"/>
        <end position="193"/>
    </location>
</feature>
<dbReference type="InterPro" id="IPR011025">
    <property type="entry name" value="GproteinA_insert"/>
</dbReference>
<dbReference type="PANTHER" id="PTHR10218">
    <property type="entry name" value="GTP-BINDING PROTEIN ALPHA SUBUNIT"/>
    <property type="match status" value="1"/>
</dbReference>
<protein>
    <recommendedName>
        <fullName evidence="10">G-alpha-domain-containing protein</fullName>
    </recommendedName>
</protein>
<dbReference type="GO" id="GO:0005525">
    <property type="term" value="F:GTP binding"/>
    <property type="evidence" value="ECO:0007669"/>
    <property type="project" value="UniProtKB-KW"/>
</dbReference>
<dbReference type="SUPFAM" id="SSF52540">
    <property type="entry name" value="P-loop containing nucleoside triphosphate hydrolases"/>
    <property type="match status" value="1"/>
</dbReference>
<evidence type="ECO:0000313" key="8">
    <source>
        <dbReference type="EMBL" id="KIM31508.1"/>
    </source>
</evidence>
<keyword evidence="9" id="KW-1185">Reference proteome</keyword>
<evidence type="ECO:0000256" key="4">
    <source>
        <dbReference type="ARBA" id="ARBA00023224"/>
    </source>
</evidence>
<evidence type="ECO:0000256" key="6">
    <source>
        <dbReference type="PIRSR" id="PIRSR601019-2"/>
    </source>
</evidence>
<organism evidence="8 9">
    <name type="scientific">Serendipita vermifera MAFF 305830</name>
    <dbReference type="NCBI Taxonomy" id="933852"/>
    <lineage>
        <taxon>Eukaryota</taxon>
        <taxon>Fungi</taxon>
        <taxon>Dikarya</taxon>
        <taxon>Basidiomycota</taxon>
        <taxon>Agaricomycotina</taxon>
        <taxon>Agaricomycetes</taxon>
        <taxon>Sebacinales</taxon>
        <taxon>Serendipitaceae</taxon>
        <taxon>Serendipita</taxon>
    </lineage>
</organism>
<feature type="region of interest" description="Disordered" evidence="7">
    <location>
        <begin position="1"/>
        <end position="30"/>
    </location>
</feature>
<dbReference type="GO" id="GO:0005737">
    <property type="term" value="C:cytoplasm"/>
    <property type="evidence" value="ECO:0007669"/>
    <property type="project" value="TreeGrafter"/>
</dbReference>
<accession>A0A0C2WZN3</accession>
<evidence type="ECO:0000256" key="1">
    <source>
        <dbReference type="ARBA" id="ARBA00022723"/>
    </source>
</evidence>
<feature type="compositionally biased region" description="Low complexity" evidence="7">
    <location>
        <begin position="147"/>
        <end position="179"/>
    </location>
</feature>
<dbReference type="SMART" id="SM00275">
    <property type="entry name" value="G_alpha"/>
    <property type="match status" value="1"/>
</dbReference>
<dbReference type="HOGENOM" id="CLU_014184_1_1_1"/>
<feature type="region of interest" description="Disordered" evidence="7">
    <location>
        <begin position="135"/>
        <end position="202"/>
    </location>
</feature>
<dbReference type="GO" id="GO:0001664">
    <property type="term" value="F:G protein-coupled receptor binding"/>
    <property type="evidence" value="ECO:0007669"/>
    <property type="project" value="TreeGrafter"/>
</dbReference>
<dbReference type="STRING" id="933852.A0A0C2WZN3"/>
<dbReference type="GO" id="GO:0005834">
    <property type="term" value="C:heterotrimeric G-protein complex"/>
    <property type="evidence" value="ECO:0007669"/>
    <property type="project" value="TreeGrafter"/>
</dbReference>
<dbReference type="CDD" id="cd00066">
    <property type="entry name" value="G-alpha"/>
    <property type="match status" value="1"/>
</dbReference>
<dbReference type="GO" id="GO:0007188">
    <property type="term" value="P:adenylate cyclase-modulating G protein-coupled receptor signaling pathway"/>
    <property type="evidence" value="ECO:0007669"/>
    <property type="project" value="TreeGrafter"/>
</dbReference>
<reference evidence="9" key="2">
    <citation type="submission" date="2015-01" db="EMBL/GenBank/DDBJ databases">
        <title>Evolutionary Origins and Diversification of the Mycorrhizal Mutualists.</title>
        <authorList>
            <consortium name="DOE Joint Genome Institute"/>
            <consortium name="Mycorrhizal Genomics Consortium"/>
            <person name="Kohler A."/>
            <person name="Kuo A."/>
            <person name="Nagy L.G."/>
            <person name="Floudas D."/>
            <person name="Copeland A."/>
            <person name="Barry K.W."/>
            <person name="Cichocki N."/>
            <person name="Veneault-Fourrey C."/>
            <person name="LaButti K."/>
            <person name="Lindquist E.A."/>
            <person name="Lipzen A."/>
            <person name="Lundell T."/>
            <person name="Morin E."/>
            <person name="Murat C."/>
            <person name="Riley R."/>
            <person name="Ohm R."/>
            <person name="Sun H."/>
            <person name="Tunlid A."/>
            <person name="Henrissat B."/>
            <person name="Grigoriev I.V."/>
            <person name="Hibbett D.S."/>
            <person name="Martin F."/>
        </authorList>
    </citation>
    <scope>NUCLEOTIDE SEQUENCE [LARGE SCALE GENOMIC DNA]</scope>
    <source>
        <strain evidence="9">MAFF 305830</strain>
    </source>
</reference>
<feature type="binding site" evidence="5">
    <location>
        <begin position="465"/>
        <end position="468"/>
    </location>
    <ligand>
        <name>GTP</name>
        <dbReference type="ChEBI" id="CHEBI:37565"/>
    </ligand>
</feature>
<keyword evidence="4" id="KW-0807">Transducer</keyword>
<dbReference type="SUPFAM" id="SSF47895">
    <property type="entry name" value="Transducin (alpha subunit), insertion domain"/>
    <property type="match status" value="1"/>
</dbReference>
<evidence type="ECO:0000256" key="3">
    <source>
        <dbReference type="ARBA" id="ARBA00023134"/>
    </source>
</evidence>
<feature type="binding site" evidence="5">
    <location>
        <begin position="367"/>
        <end position="373"/>
    </location>
    <ligand>
        <name>GTP</name>
        <dbReference type="ChEBI" id="CHEBI:37565"/>
    </ligand>
</feature>
<evidence type="ECO:0008006" key="10">
    <source>
        <dbReference type="Google" id="ProtNLM"/>
    </source>
</evidence>
<dbReference type="OrthoDB" id="5817230at2759"/>
<evidence type="ECO:0000256" key="7">
    <source>
        <dbReference type="SAM" id="MobiDB-lite"/>
    </source>
</evidence>
<dbReference type="Pfam" id="PF00503">
    <property type="entry name" value="G-alpha"/>
    <property type="match status" value="1"/>
</dbReference>
<name>A0A0C2WZN3_SERVB</name>
<gene>
    <name evidence="8" type="ORF">M408DRAFT_327696</name>
</gene>
<dbReference type="GO" id="GO:0003924">
    <property type="term" value="F:GTPase activity"/>
    <property type="evidence" value="ECO:0007669"/>
    <property type="project" value="InterPro"/>
</dbReference>
<proteinExistence type="predicted"/>
<dbReference type="GO" id="GO:0046872">
    <property type="term" value="F:metal ion binding"/>
    <property type="evidence" value="ECO:0007669"/>
    <property type="project" value="UniProtKB-KW"/>
</dbReference>
<dbReference type="AlphaFoldDB" id="A0A0C2WZN3"/>
<dbReference type="FunFam" id="3.40.50.300:FF:000692">
    <property type="entry name" value="Guanine nucleotide-binding protein subunit alpha"/>
    <property type="match status" value="1"/>
</dbReference>
<dbReference type="Proteomes" id="UP000054097">
    <property type="component" value="Unassembled WGS sequence"/>
</dbReference>
<evidence type="ECO:0000256" key="5">
    <source>
        <dbReference type="PIRSR" id="PIRSR601019-1"/>
    </source>
</evidence>
<dbReference type="InterPro" id="IPR027417">
    <property type="entry name" value="P-loop_NTPase"/>
</dbReference>
<reference evidence="8 9" key="1">
    <citation type="submission" date="2014-04" db="EMBL/GenBank/DDBJ databases">
        <authorList>
            <consortium name="DOE Joint Genome Institute"/>
            <person name="Kuo A."/>
            <person name="Zuccaro A."/>
            <person name="Kohler A."/>
            <person name="Nagy L.G."/>
            <person name="Floudas D."/>
            <person name="Copeland A."/>
            <person name="Barry K.W."/>
            <person name="Cichocki N."/>
            <person name="Veneault-Fourrey C."/>
            <person name="LaButti K."/>
            <person name="Lindquist E.A."/>
            <person name="Lipzen A."/>
            <person name="Lundell T."/>
            <person name="Morin E."/>
            <person name="Murat C."/>
            <person name="Sun H."/>
            <person name="Tunlid A."/>
            <person name="Henrissat B."/>
            <person name="Grigoriev I.V."/>
            <person name="Hibbett D.S."/>
            <person name="Martin F."/>
            <person name="Nordberg H.P."/>
            <person name="Cantor M.N."/>
            <person name="Hua S.X."/>
        </authorList>
    </citation>
    <scope>NUCLEOTIDE SEQUENCE [LARGE SCALE GENOMIC DNA]</scope>
    <source>
        <strain evidence="8 9">MAFF 305830</strain>
    </source>
</reference>
<sequence>MRGTKDIDPLSLAMRPPADETSAERVEREAREREAKIISAEIDAEIEMDRKQKKYDDSVKVLLLGQSESGKSTTLKQFQLIFSAKEFENERISWKLIIQLNLVRTVRIILEQLSSLTTTRPIPFEDNKLSRTIHPLSHLNSSGMNGSTSSLGISSQSSGRSSDSDLPSTSASITPSRSSHPMSFNSPVSPVQRSPTTPFSIPFPPPVLPVSPTEMPKLGDHHRTLRMRLLPLVHLESSLLRRLNPSEEDEATQRSAHWSTSGRELFVRSSVNWKEKVARLRNGTFDVRDSFADVDDDDGFVDFDNPDDPNNVIQTCKEDMLALWHDPVVRQVLRMGNVRLEEMPGFFLDDIERIASPSYIPSDDDILKARLKTVGVSEYEYTLMMSGQPTKWRFYDVGGSRTQRAAWQPYFTHVDALIFLAPISAFDQCLAEDWRVNRLEDSLLLFKSICKSELLKDVDIILFLNKIDILKAKLDSGIKVSKYVKSYGERPNEYEAVSKFFRNKFAAVYREYTPKSSKKLFYVHMTKVTATDAMRGILSSVCDAILRSNLQLQGLA</sequence>
<dbReference type="InterPro" id="IPR001019">
    <property type="entry name" value="Gprotein_alpha_su"/>
</dbReference>
<dbReference type="Gene3D" id="3.40.50.300">
    <property type="entry name" value="P-loop containing nucleotide triphosphate hydrolases"/>
    <property type="match status" value="2"/>
</dbReference>
<dbReference type="PRINTS" id="PR00318">
    <property type="entry name" value="GPROTEINA"/>
</dbReference>
<dbReference type="PANTHER" id="PTHR10218:SF360">
    <property type="entry name" value="GUANINE NUCLEOTIDE-BINDING PROTEIN SUBUNIT ALPHA HOMOLOG"/>
    <property type="match status" value="1"/>
</dbReference>
<evidence type="ECO:0000313" key="9">
    <source>
        <dbReference type="Proteomes" id="UP000054097"/>
    </source>
</evidence>
<feature type="binding site" evidence="6">
    <location>
        <position position="373"/>
    </location>
    <ligand>
        <name>Mg(2+)</name>
        <dbReference type="ChEBI" id="CHEBI:18420"/>
    </ligand>
</feature>
<dbReference type="EMBL" id="KN824282">
    <property type="protein sequence ID" value="KIM31508.1"/>
    <property type="molecule type" value="Genomic_DNA"/>
</dbReference>
<keyword evidence="6" id="KW-0460">Magnesium</keyword>
<keyword evidence="1 6" id="KW-0479">Metal-binding</keyword>
<keyword evidence="3 5" id="KW-0342">GTP-binding</keyword>
<dbReference type="Gene3D" id="1.10.400.10">
    <property type="entry name" value="GI Alpha 1, domain 2-like"/>
    <property type="match status" value="1"/>
</dbReference>
<dbReference type="GO" id="GO:0031683">
    <property type="term" value="F:G-protein beta/gamma-subunit complex binding"/>
    <property type="evidence" value="ECO:0007669"/>
    <property type="project" value="InterPro"/>
</dbReference>